<proteinExistence type="predicted"/>
<keyword evidence="2" id="KW-1003">Cell membrane</keyword>
<keyword evidence="4 7" id="KW-1133">Transmembrane helix</keyword>
<feature type="transmembrane region" description="Helical" evidence="7">
    <location>
        <begin position="182"/>
        <end position="207"/>
    </location>
</feature>
<feature type="region of interest" description="Disordered" evidence="6">
    <location>
        <begin position="346"/>
        <end position="378"/>
    </location>
</feature>
<name>A0ABP7R473_9PSEU</name>
<feature type="transmembrane region" description="Helical" evidence="7">
    <location>
        <begin position="107"/>
        <end position="128"/>
    </location>
</feature>
<evidence type="ECO:0000256" key="3">
    <source>
        <dbReference type="ARBA" id="ARBA00022692"/>
    </source>
</evidence>
<dbReference type="PANTHER" id="PTHR47089">
    <property type="entry name" value="ABC TRANSPORTER, PERMEASE PROTEIN"/>
    <property type="match status" value="1"/>
</dbReference>
<dbReference type="EMBL" id="BAABAL010000005">
    <property type="protein sequence ID" value="GAA3992133.1"/>
    <property type="molecule type" value="Genomic_DNA"/>
</dbReference>
<feature type="transmembrane region" description="Helical" evidence="7">
    <location>
        <begin position="55"/>
        <end position="72"/>
    </location>
</feature>
<evidence type="ECO:0000256" key="1">
    <source>
        <dbReference type="ARBA" id="ARBA00004651"/>
    </source>
</evidence>
<organism evidence="8 9">
    <name type="scientific">Allokutzneria multivorans</name>
    <dbReference type="NCBI Taxonomy" id="1142134"/>
    <lineage>
        <taxon>Bacteria</taxon>
        <taxon>Bacillati</taxon>
        <taxon>Actinomycetota</taxon>
        <taxon>Actinomycetes</taxon>
        <taxon>Pseudonocardiales</taxon>
        <taxon>Pseudonocardiaceae</taxon>
        <taxon>Allokutzneria</taxon>
    </lineage>
</organism>
<dbReference type="InterPro" id="IPR001851">
    <property type="entry name" value="ABC_transp_permease"/>
</dbReference>
<dbReference type="PANTHER" id="PTHR47089:SF1">
    <property type="entry name" value="GUANOSINE ABC TRANSPORTER PERMEASE PROTEIN NUPP"/>
    <property type="match status" value="1"/>
</dbReference>
<sequence length="378" mass="38450">MKLNLRSVVLPPVLAIAFAALLCGLALLVSGANPLTAFGTMVAEVGEGTAAVDIINGGATYYLIALAVAIGFQMKLFNIGVEGQYRIAAVVAMIVGGAVTLPPGLHALVIMLVAIVAGALYAAIPALLKAYRGVSEVISTIMLNAISLGIVAFLLKPEMFGVLRANSLTTGELPESAHVPGISFGAAGTVFGLGLLSVVAGVGYWVLMNRTRFGFELRASGESATAATAGGVNAKRMIIAAMLLSGAVAGLTALPELLGRDHTFTQNFPQGYGFSGIAIALLGRNHAGGIAFGALLWAFLDRSALALDNIGVPKEIVTIMQGAIVLSVVVAYEIVRRMQLAAEQRKVGQQLGTTSPPDDAAAGGKDQPAATSAGGGAA</sequence>
<feature type="transmembrane region" description="Helical" evidence="7">
    <location>
        <begin position="316"/>
        <end position="335"/>
    </location>
</feature>
<keyword evidence="9" id="KW-1185">Reference proteome</keyword>
<dbReference type="RefSeq" id="WP_344871242.1">
    <property type="nucleotide sequence ID" value="NZ_BAABAL010000005.1"/>
</dbReference>
<accession>A0ABP7R473</accession>
<reference evidence="9" key="1">
    <citation type="journal article" date="2019" name="Int. J. Syst. Evol. Microbiol.">
        <title>The Global Catalogue of Microorganisms (GCM) 10K type strain sequencing project: providing services to taxonomists for standard genome sequencing and annotation.</title>
        <authorList>
            <consortium name="The Broad Institute Genomics Platform"/>
            <consortium name="The Broad Institute Genome Sequencing Center for Infectious Disease"/>
            <person name="Wu L."/>
            <person name="Ma J."/>
        </authorList>
    </citation>
    <scope>NUCLEOTIDE SEQUENCE [LARGE SCALE GENOMIC DNA]</scope>
    <source>
        <strain evidence="9">JCM 17342</strain>
    </source>
</reference>
<evidence type="ECO:0000256" key="4">
    <source>
        <dbReference type="ARBA" id="ARBA00022989"/>
    </source>
</evidence>
<dbReference type="Proteomes" id="UP001501747">
    <property type="component" value="Unassembled WGS sequence"/>
</dbReference>
<feature type="transmembrane region" description="Helical" evidence="7">
    <location>
        <begin position="84"/>
        <end position="101"/>
    </location>
</feature>
<evidence type="ECO:0000256" key="5">
    <source>
        <dbReference type="ARBA" id="ARBA00023136"/>
    </source>
</evidence>
<comment type="caution">
    <text evidence="8">The sequence shown here is derived from an EMBL/GenBank/DDBJ whole genome shotgun (WGS) entry which is preliminary data.</text>
</comment>
<keyword evidence="5 7" id="KW-0472">Membrane</keyword>
<feature type="transmembrane region" description="Helical" evidence="7">
    <location>
        <begin position="237"/>
        <end position="254"/>
    </location>
</feature>
<protein>
    <submittedName>
        <fullName evidence="8">ABC transporter permease</fullName>
    </submittedName>
</protein>
<dbReference type="Pfam" id="PF02653">
    <property type="entry name" value="BPD_transp_2"/>
    <property type="match status" value="1"/>
</dbReference>
<evidence type="ECO:0000256" key="6">
    <source>
        <dbReference type="SAM" id="MobiDB-lite"/>
    </source>
</evidence>
<evidence type="ECO:0000256" key="2">
    <source>
        <dbReference type="ARBA" id="ARBA00022475"/>
    </source>
</evidence>
<evidence type="ECO:0000313" key="8">
    <source>
        <dbReference type="EMBL" id="GAA3992133.1"/>
    </source>
</evidence>
<dbReference type="CDD" id="cd06580">
    <property type="entry name" value="TM_PBP1_transp_TpRbsC_like"/>
    <property type="match status" value="1"/>
</dbReference>
<comment type="subcellular location">
    <subcellularLocation>
        <location evidence="1">Cell membrane</location>
        <topology evidence="1">Multi-pass membrane protein</topology>
    </subcellularLocation>
</comment>
<evidence type="ECO:0000313" key="9">
    <source>
        <dbReference type="Proteomes" id="UP001501747"/>
    </source>
</evidence>
<feature type="transmembrane region" description="Helical" evidence="7">
    <location>
        <begin position="137"/>
        <end position="155"/>
    </location>
</feature>
<evidence type="ECO:0000256" key="7">
    <source>
        <dbReference type="SAM" id="Phobius"/>
    </source>
</evidence>
<gene>
    <name evidence="8" type="ORF">GCM10022247_09040</name>
</gene>
<keyword evidence="3 7" id="KW-0812">Transmembrane</keyword>